<keyword evidence="1" id="KW-0472">Membrane</keyword>
<reference evidence="3" key="2">
    <citation type="submission" date="2025-09" db="UniProtKB">
        <authorList>
            <consortium name="Ensembl"/>
        </authorList>
    </citation>
    <scope>IDENTIFICATION</scope>
</reference>
<evidence type="ECO:0000313" key="4">
    <source>
        <dbReference type="Proteomes" id="UP000265000"/>
    </source>
</evidence>
<keyword evidence="1" id="KW-1133">Transmembrane helix</keyword>
<dbReference type="Proteomes" id="UP000265000">
    <property type="component" value="Unplaced"/>
</dbReference>
<keyword evidence="4" id="KW-1185">Reference proteome</keyword>
<organism evidence="3 4">
    <name type="scientific">Fundulus heteroclitus</name>
    <name type="common">Killifish</name>
    <name type="synonym">Mummichog</name>
    <dbReference type="NCBI Taxonomy" id="8078"/>
    <lineage>
        <taxon>Eukaryota</taxon>
        <taxon>Metazoa</taxon>
        <taxon>Chordata</taxon>
        <taxon>Craniata</taxon>
        <taxon>Vertebrata</taxon>
        <taxon>Euteleostomi</taxon>
        <taxon>Actinopterygii</taxon>
        <taxon>Neopterygii</taxon>
        <taxon>Teleostei</taxon>
        <taxon>Neoteleostei</taxon>
        <taxon>Acanthomorphata</taxon>
        <taxon>Ovalentaria</taxon>
        <taxon>Atherinomorphae</taxon>
        <taxon>Cyprinodontiformes</taxon>
        <taxon>Fundulidae</taxon>
        <taxon>Fundulus</taxon>
    </lineage>
</organism>
<evidence type="ECO:0000256" key="1">
    <source>
        <dbReference type="SAM" id="Phobius"/>
    </source>
</evidence>
<dbReference type="InterPro" id="IPR029021">
    <property type="entry name" value="Prot-tyrosine_phosphatase-like"/>
</dbReference>
<accession>A0A3Q2NSA8</accession>
<evidence type="ECO:0000259" key="2">
    <source>
        <dbReference type="PROSITE" id="PS50056"/>
    </source>
</evidence>
<feature type="transmembrane region" description="Helical" evidence="1">
    <location>
        <begin position="21"/>
        <end position="40"/>
    </location>
</feature>
<evidence type="ECO:0000313" key="3">
    <source>
        <dbReference type="Ensembl" id="ENSFHEP00000001965.1"/>
    </source>
</evidence>
<dbReference type="PANTHER" id="PTHR23339">
    <property type="entry name" value="TYROSINE SPECIFIC PROTEIN PHOSPHATASE AND DUAL SPECIFICITY PROTEIN PHOSPHATASE"/>
    <property type="match status" value="1"/>
</dbReference>
<dbReference type="Ensembl" id="ENSFHET00000012999.1">
    <property type="protein sequence ID" value="ENSFHEP00000001965.1"/>
    <property type="gene ID" value="ENSFHEG00000002741.1"/>
</dbReference>
<dbReference type="GeneTree" id="ENSGT00940000170847"/>
<dbReference type="STRING" id="8078.ENSFHEP00000001965"/>
<protein>
    <recommendedName>
        <fullName evidence="2">Tyrosine specific protein phosphatases domain-containing protein</fullName>
    </recommendedName>
</protein>
<feature type="domain" description="Tyrosine specific protein phosphatases" evidence="2">
    <location>
        <begin position="113"/>
        <end position="156"/>
    </location>
</feature>
<dbReference type="InterPro" id="IPR000387">
    <property type="entry name" value="Tyr_Pase_dom"/>
</dbReference>
<name>A0A3Q2NSA8_FUNHE</name>
<dbReference type="SUPFAM" id="SSF52799">
    <property type="entry name" value="(Phosphotyrosine protein) phosphatases II"/>
    <property type="match status" value="1"/>
</dbReference>
<dbReference type="PROSITE" id="PS50056">
    <property type="entry name" value="TYR_PHOSPHATASE_2"/>
    <property type="match status" value="1"/>
</dbReference>
<keyword evidence="1" id="KW-0812">Transmembrane</keyword>
<dbReference type="Gene3D" id="3.90.190.10">
    <property type="entry name" value="Protein tyrosine phosphatase superfamily"/>
    <property type="match status" value="1"/>
</dbReference>
<sequence>MSDSTDRRHDGFSRKLNSTECCPELFGFVTIHFWTVWFFWVSSGSDLGSLSWFSSFRQRGLQNFRCFGFCWYRSQVQDGSICGFCVSWFWFCLNVGSSSSTDPAVMKHDLQFSGLGRTGTLIGCYLMKHYRFTAAEAIAWIRICRPGSVIGPQEILLEKFFTHHHSDI</sequence>
<reference evidence="3" key="1">
    <citation type="submission" date="2025-08" db="UniProtKB">
        <authorList>
            <consortium name="Ensembl"/>
        </authorList>
    </citation>
    <scope>IDENTIFICATION</scope>
</reference>
<dbReference type="InterPro" id="IPR050561">
    <property type="entry name" value="PTP"/>
</dbReference>
<proteinExistence type="predicted"/>
<dbReference type="AlphaFoldDB" id="A0A3Q2NSA8"/>